<comment type="caution">
    <text evidence="2">The sequence shown here is derived from an EMBL/GenBank/DDBJ whole genome shotgun (WGS) entry which is preliminary data.</text>
</comment>
<evidence type="ECO:0000313" key="2">
    <source>
        <dbReference type="EMBL" id="GLS27747.1"/>
    </source>
</evidence>
<evidence type="ECO:0000313" key="3">
    <source>
        <dbReference type="Proteomes" id="UP001156870"/>
    </source>
</evidence>
<gene>
    <name evidence="2" type="ORF">GCM10007877_34660</name>
</gene>
<evidence type="ECO:0000256" key="1">
    <source>
        <dbReference type="SAM" id="Phobius"/>
    </source>
</evidence>
<keyword evidence="3" id="KW-1185">Reference proteome</keyword>
<dbReference type="RefSeq" id="WP_232593493.1">
    <property type="nucleotide sequence ID" value="NZ_BSPD01000087.1"/>
</dbReference>
<dbReference type="Proteomes" id="UP001156870">
    <property type="component" value="Unassembled WGS sequence"/>
</dbReference>
<feature type="transmembrane region" description="Helical" evidence="1">
    <location>
        <begin position="6"/>
        <end position="24"/>
    </location>
</feature>
<keyword evidence="1" id="KW-1133">Transmembrane helix</keyword>
<keyword evidence="1" id="KW-0812">Transmembrane</keyword>
<proteinExistence type="predicted"/>
<organism evidence="2 3">
    <name type="scientific">Marinibactrum halimedae</name>
    <dbReference type="NCBI Taxonomy" id="1444977"/>
    <lineage>
        <taxon>Bacteria</taxon>
        <taxon>Pseudomonadati</taxon>
        <taxon>Pseudomonadota</taxon>
        <taxon>Gammaproteobacteria</taxon>
        <taxon>Cellvibrionales</taxon>
        <taxon>Cellvibrionaceae</taxon>
        <taxon>Marinibactrum</taxon>
    </lineage>
</organism>
<accession>A0AA37TEY0</accession>
<name>A0AA37TEY0_9GAMM</name>
<protein>
    <submittedName>
        <fullName evidence="2">Uncharacterized protein</fullName>
    </submittedName>
</protein>
<dbReference type="AlphaFoldDB" id="A0AA37TEY0"/>
<sequence>MEQLLIGLLALGLLCMAFGFIYFARLERRRMDFYTDFECRHDETQDMELDE</sequence>
<keyword evidence="1" id="KW-0472">Membrane</keyword>
<dbReference type="EMBL" id="BSPD01000087">
    <property type="protein sequence ID" value="GLS27747.1"/>
    <property type="molecule type" value="Genomic_DNA"/>
</dbReference>
<reference evidence="2 3" key="1">
    <citation type="journal article" date="2014" name="Int. J. Syst. Evol. Microbiol.">
        <title>Complete genome sequence of Corynebacterium casei LMG S-19264T (=DSM 44701T), isolated from a smear-ripened cheese.</title>
        <authorList>
            <consortium name="US DOE Joint Genome Institute (JGI-PGF)"/>
            <person name="Walter F."/>
            <person name="Albersmeier A."/>
            <person name="Kalinowski J."/>
            <person name="Ruckert C."/>
        </authorList>
    </citation>
    <scope>NUCLEOTIDE SEQUENCE [LARGE SCALE GENOMIC DNA]</scope>
    <source>
        <strain evidence="2 3">NBRC 110095</strain>
    </source>
</reference>